<dbReference type="AlphaFoldDB" id="A0A1X1ETZ2"/>
<evidence type="ECO:0000313" key="1">
    <source>
        <dbReference type="EMBL" id="ORM93344.1"/>
    </source>
</evidence>
<keyword evidence="2" id="KW-1185">Reference proteome</keyword>
<protein>
    <submittedName>
        <fullName evidence="1">Uncharacterized protein</fullName>
    </submittedName>
</protein>
<proteinExistence type="predicted"/>
<reference evidence="1 2" key="1">
    <citation type="journal article" date="2017" name="Antonie Van Leeuwenhoek">
        <title>Phylogenomic resolution of the bacterial genus Pantoea and its relationship with Erwinia and Tatumella.</title>
        <authorList>
            <person name="Palmer M."/>
            <person name="Steenkamp E.T."/>
            <person name="Coetzee M.P."/>
            <person name="Chan W.Y."/>
            <person name="van Zyl E."/>
            <person name="De Maayer P."/>
            <person name="Coutinho T.A."/>
            <person name="Blom J."/>
            <person name="Smits T.H."/>
            <person name="Duffy B."/>
            <person name="Venter S.N."/>
        </authorList>
    </citation>
    <scope>NUCLEOTIDE SEQUENCE [LARGE SCALE GENOMIC DNA]</scope>
    <source>
        <strain evidence="1 2">LMG 2657</strain>
    </source>
</reference>
<evidence type="ECO:0000313" key="2">
    <source>
        <dbReference type="Proteomes" id="UP000193749"/>
    </source>
</evidence>
<name>A0A1X1ETZ2_PANCY</name>
<dbReference type="Proteomes" id="UP000193749">
    <property type="component" value="Unassembled WGS sequence"/>
</dbReference>
<gene>
    <name evidence="1" type="ORF">HA50_08290</name>
</gene>
<accession>A0A1X1ETZ2</accession>
<sequence length="92" mass="10340">MRYIRDMNESLRLRIDVTKLSAHCAQALGLQRKKSPIRPLIAHFFAIRAQIPCRAGFLLVKEITSIAAGDSEHEKCVETLRSGLQHSGKNAR</sequence>
<comment type="caution">
    <text evidence="1">The sequence shown here is derived from an EMBL/GenBank/DDBJ whole genome shotgun (WGS) entry which is preliminary data.</text>
</comment>
<dbReference type="EMBL" id="MLJI01000001">
    <property type="protein sequence ID" value="ORM93344.1"/>
    <property type="molecule type" value="Genomic_DNA"/>
</dbReference>
<organism evidence="1 2">
    <name type="scientific">Pantoea cypripedii</name>
    <name type="common">Pectobacterium cypripedii</name>
    <name type="synonym">Erwinia cypripedii</name>
    <dbReference type="NCBI Taxonomy" id="55209"/>
    <lineage>
        <taxon>Bacteria</taxon>
        <taxon>Pseudomonadati</taxon>
        <taxon>Pseudomonadota</taxon>
        <taxon>Gammaproteobacteria</taxon>
        <taxon>Enterobacterales</taxon>
        <taxon>Erwiniaceae</taxon>
        <taxon>Pantoea</taxon>
    </lineage>
</organism>